<organism evidence="1">
    <name type="scientific">marine sediment metagenome</name>
    <dbReference type="NCBI Taxonomy" id="412755"/>
    <lineage>
        <taxon>unclassified sequences</taxon>
        <taxon>metagenomes</taxon>
        <taxon>ecological metagenomes</taxon>
    </lineage>
</organism>
<name>A0A0F9UHN6_9ZZZZ</name>
<sequence length="160" mass="18035">MNVRDFECRSYEQAVELLGDKDRLTVGNNTMLSRDSVDFSVNVVLHGQDIVWFHRDGRVVLDSCGYRTEPTKERINRCLPTPWQLCQSKGVWALWRWDLEQEVPFVDGMTVPGTGPSVNPHNEAQDTGTNLCSECRVEEHDQCPMTPGCSCCANTALEGE</sequence>
<protein>
    <submittedName>
        <fullName evidence="1">Uncharacterized protein</fullName>
    </submittedName>
</protein>
<evidence type="ECO:0000313" key="1">
    <source>
        <dbReference type="EMBL" id="KKN91174.1"/>
    </source>
</evidence>
<dbReference type="AlphaFoldDB" id="A0A0F9UHN6"/>
<accession>A0A0F9UHN6</accession>
<gene>
    <name evidence="1" type="ORF">LCGC14_0220400</name>
</gene>
<proteinExistence type="predicted"/>
<comment type="caution">
    <text evidence="1">The sequence shown here is derived from an EMBL/GenBank/DDBJ whole genome shotgun (WGS) entry which is preliminary data.</text>
</comment>
<reference evidence="1" key="1">
    <citation type="journal article" date="2015" name="Nature">
        <title>Complex archaea that bridge the gap between prokaryotes and eukaryotes.</title>
        <authorList>
            <person name="Spang A."/>
            <person name="Saw J.H."/>
            <person name="Jorgensen S.L."/>
            <person name="Zaremba-Niedzwiedzka K."/>
            <person name="Martijn J."/>
            <person name="Lind A.E."/>
            <person name="van Eijk R."/>
            <person name="Schleper C."/>
            <person name="Guy L."/>
            <person name="Ettema T.J."/>
        </authorList>
    </citation>
    <scope>NUCLEOTIDE SEQUENCE</scope>
</reference>
<dbReference type="EMBL" id="LAZR01000105">
    <property type="protein sequence ID" value="KKN91174.1"/>
    <property type="molecule type" value="Genomic_DNA"/>
</dbReference>